<accession>A0A6M3LVY1</accession>
<sequence>MHTVGDDVKNHALSKPSSTRQCMDLLGLPKDSMEYQAGNLYWAALNIIAELQKKIEILEAV</sequence>
<dbReference type="AlphaFoldDB" id="A0A6M3LVY1"/>
<gene>
    <name evidence="1" type="ORF">MM415B06712_0008</name>
</gene>
<dbReference type="EMBL" id="MT143461">
    <property type="protein sequence ID" value="QJA97091.1"/>
    <property type="molecule type" value="Genomic_DNA"/>
</dbReference>
<reference evidence="1" key="1">
    <citation type="submission" date="2020-03" db="EMBL/GenBank/DDBJ databases">
        <title>The deep terrestrial virosphere.</title>
        <authorList>
            <person name="Holmfeldt K."/>
            <person name="Nilsson E."/>
            <person name="Simone D."/>
            <person name="Lopez-Fernandez M."/>
            <person name="Wu X."/>
            <person name="de Brujin I."/>
            <person name="Lundin D."/>
            <person name="Andersson A."/>
            <person name="Bertilsson S."/>
            <person name="Dopson M."/>
        </authorList>
    </citation>
    <scope>NUCLEOTIDE SEQUENCE</scope>
    <source>
        <strain evidence="1">MM415B06712</strain>
    </source>
</reference>
<proteinExistence type="predicted"/>
<name>A0A6M3LVY1_9ZZZZ</name>
<protein>
    <recommendedName>
        <fullName evidence="2">Peptidase S74 domain-containing protein</fullName>
    </recommendedName>
</protein>
<evidence type="ECO:0008006" key="2">
    <source>
        <dbReference type="Google" id="ProtNLM"/>
    </source>
</evidence>
<evidence type="ECO:0000313" key="1">
    <source>
        <dbReference type="EMBL" id="QJA97091.1"/>
    </source>
</evidence>
<organism evidence="1">
    <name type="scientific">viral metagenome</name>
    <dbReference type="NCBI Taxonomy" id="1070528"/>
    <lineage>
        <taxon>unclassified sequences</taxon>
        <taxon>metagenomes</taxon>
        <taxon>organismal metagenomes</taxon>
    </lineage>
</organism>